<dbReference type="GO" id="GO:0006508">
    <property type="term" value="P:proteolysis"/>
    <property type="evidence" value="ECO:0007669"/>
    <property type="project" value="UniProtKB-KW"/>
</dbReference>
<reference evidence="2 3" key="1">
    <citation type="submission" date="2023-05" db="EMBL/GenBank/DDBJ databases">
        <title>Comparative genomics reveals the evidence of polycyclic aromatic hydrocarbons degradation in moderately halophilic genus Pontibacillus.</title>
        <authorList>
            <person name="Yang H."/>
            <person name="Qian Z."/>
        </authorList>
    </citation>
    <scope>NUCLEOTIDE SEQUENCE [LARGE SCALE GENOMIC DNA]</scope>
    <source>
        <strain evidence="3">HN14</strain>
    </source>
</reference>
<organism evidence="2 3">
    <name type="scientific">Pontibacillus chungwhensis</name>
    <dbReference type="NCBI Taxonomy" id="265426"/>
    <lineage>
        <taxon>Bacteria</taxon>
        <taxon>Bacillati</taxon>
        <taxon>Bacillota</taxon>
        <taxon>Bacilli</taxon>
        <taxon>Bacillales</taxon>
        <taxon>Bacillaceae</taxon>
        <taxon>Pontibacillus</taxon>
    </lineage>
</organism>
<sequence length="284" mass="33981">MKIIDVVEPFVKDYKPTVFYLDEYYSTYQQDYEQYFMYHCLHKEQKKERAIRLHPKKLPELLPMRDVFLREIPRIAGEYESMFSIQFTKDVHLLVGLYGSNAFTYRQYNPEVAFCLEKLPYNEKSIRLIIAHEFGHATHFVYSNQNNLSWDLVDWNSPYTWLLQEGIATYLSTRIVEADLDEYFSFEADVEWISFAQEQEARIASLFQEDVENIDARSMMKEWFSINGGAHLGVTRLGYYLGYQIVTNLLKRYDIEEILMLWEKDSFTAIMKEELQQIRYVSRK</sequence>
<dbReference type="Pfam" id="PF10026">
    <property type="entry name" value="DUF2268"/>
    <property type="match status" value="1"/>
</dbReference>
<dbReference type="InterPro" id="IPR018728">
    <property type="entry name" value="DUF2268"/>
</dbReference>
<accession>A0ABY8V3G0</accession>
<name>A0ABY8V3G0_9BACI</name>
<dbReference type="GO" id="GO:0008233">
    <property type="term" value="F:peptidase activity"/>
    <property type="evidence" value="ECO:0007669"/>
    <property type="project" value="UniProtKB-KW"/>
</dbReference>
<gene>
    <name evidence="2" type="ORF">QNI29_05675</name>
</gene>
<protein>
    <submittedName>
        <fullName evidence="2">DUF2268 domain-containing putative Zn-dependent protease</fullName>
    </submittedName>
</protein>
<keyword evidence="2" id="KW-0645">Protease</keyword>
<keyword evidence="2" id="KW-0378">Hydrolase</keyword>
<feature type="domain" description="DUF2268" evidence="1">
    <location>
        <begin position="112"/>
        <end position="254"/>
    </location>
</feature>
<proteinExistence type="predicted"/>
<dbReference type="EMBL" id="CP126446">
    <property type="protein sequence ID" value="WIF99145.1"/>
    <property type="molecule type" value="Genomic_DNA"/>
</dbReference>
<evidence type="ECO:0000313" key="3">
    <source>
        <dbReference type="Proteomes" id="UP001236652"/>
    </source>
</evidence>
<evidence type="ECO:0000259" key="1">
    <source>
        <dbReference type="Pfam" id="PF10026"/>
    </source>
</evidence>
<keyword evidence="3" id="KW-1185">Reference proteome</keyword>
<evidence type="ECO:0000313" key="2">
    <source>
        <dbReference type="EMBL" id="WIF99145.1"/>
    </source>
</evidence>
<dbReference type="Proteomes" id="UP001236652">
    <property type="component" value="Chromosome"/>
</dbReference>
<dbReference type="RefSeq" id="WP_231418235.1">
    <property type="nucleotide sequence ID" value="NZ_CP126446.1"/>
</dbReference>